<accession>X1DQA3</accession>
<protein>
    <submittedName>
        <fullName evidence="1">Uncharacterized protein</fullName>
    </submittedName>
</protein>
<proteinExistence type="predicted"/>
<dbReference type="EMBL" id="BART01022614">
    <property type="protein sequence ID" value="GAG98591.1"/>
    <property type="molecule type" value="Genomic_DNA"/>
</dbReference>
<gene>
    <name evidence="1" type="ORF">S01H4_41360</name>
</gene>
<evidence type="ECO:0000313" key="1">
    <source>
        <dbReference type="EMBL" id="GAG98591.1"/>
    </source>
</evidence>
<dbReference type="AlphaFoldDB" id="X1DQA3"/>
<reference evidence="1" key="1">
    <citation type="journal article" date="2014" name="Front. Microbiol.">
        <title>High frequency of phylogenetically diverse reductive dehalogenase-homologous genes in deep subseafloor sedimentary metagenomes.</title>
        <authorList>
            <person name="Kawai M."/>
            <person name="Futagami T."/>
            <person name="Toyoda A."/>
            <person name="Takaki Y."/>
            <person name="Nishi S."/>
            <person name="Hori S."/>
            <person name="Arai W."/>
            <person name="Tsubouchi T."/>
            <person name="Morono Y."/>
            <person name="Uchiyama I."/>
            <person name="Ito T."/>
            <person name="Fujiyama A."/>
            <person name="Inagaki F."/>
            <person name="Takami H."/>
        </authorList>
    </citation>
    <scope>NUCLEOTIDE SEQUENCE</scope>
    <source>
        <strain evidence="1">Expedition CK06-06</strain>
    </source>
</reference>
<comment type="caution">
    <text evidence="1">The sequence shown here is derived from an EMBL/GenBank/DDBJ whole genome shotgun (WGS) entry which is preliminary data.</text>
</comment>
<feature type="non-terminal residue" evidence="1">
    <location>
        <position position="212"/>
    </location>
</feature>
<name>X1DQA3_9ZZZZ</name>
<sequence length="212" mass="23292">MKKIVYIEAICIVGLLITFSATAVVGIIETNEKKNDVDSRCIFKKADSFQPQRITNSLTPESFDTVGLLGTDVLIYGNADDNWVCQNPTIADDVAQKVLIGFQFAPNIFTQPDPYFRYSNDGGMTWLPEDDANGWALSEQGYDCILPTIDFAGDRGGFGAVLPDGQNNWITINFPDITDPEAGGAWLANGWLADVMMEEWHSCDACGVNSEF</sequence>
<organism evidence="1">
    <name type="scientific">marine sediment metagenome</name>
    <dbReference type="NCBI Taxonomy" id="412755"/>
    <lineage>
        <taxon>unclassified sequences</taxon>
        <taxon>metagenomes</taxon>
        <taxon>ecological metagenomes</taxon>
    </lineage>
</organism>